<evidence type="ECO:0000259" key="3">
    <source>
        <dbReference type="PROSITE" id="PS51186"/>
    </source>
</evidence>
<dbReference type="Pfam" id="PF00583">
    <property type="entry name" value="Acetyltransf_1"/>
    <property type="match status" value="1"/>
</dbReference>
<dbReference type="OrthoDB" id="9127144at2"/>
<dbReference type="RefSeq" id="WP_091687025.1">
    <property type="nucleotide sequence ID" value="NZ_BAABFM010000023.1"/>
</dbReference>
<proteinExistence type="predicted"/>
<accession>A0A1I5GCG5</accession>
<dbReference type="Proteomes" id="UP000198806">
    <property type="component" value="Unassembled WGS sequence"/>
</dbReference>
<keyword evidence="2" id="KW-0012">Acyltransferase</keyword>
<dbReference type="SUPFAM" id="SSF55729">
    <property type="entry name" value="Acyl-CoA N-acyltransferases (Nat)"/>
    <property type="match status" value="1"/>
</dbReference>
<dbReference type="STRING" id="1527.SAMN04489757_11865"/>
<evidence type="ECO:0000313" key="5">
    <source>
        <dbReference type="Proteomes" id="UP000198806"/>
    </source>
</evidence>
<dbReference type="PANTHER" id="PTHR43420:SF47">
    <property type="entry name" value="N-ACETYLTRANSFERASE DOMAIN-CONTAINING PROTEIN"/>
    <property type="match status" value="1"/>
</dbReference>
<sequence>MMLVDITKDNWEKVIFLTTNTDNSNTICEEFVASNAYSILQSIYEDEWKIKAIEHEGELIGFAMYGFCEERNFYELCRFMIDRKHQGKGYGKQALSLIVEEIKNKYKCNEIYLSTDPENIKAKHLYEKFEFVSTGEIWDDEELYVLNL</sequence>
<reference evidence="4 5" key="1">
    <citation type="submission" date="2016-10" db="EMBL/GenBank/DDBJ databases">
        <authorList>
            <person name="de Groot N.N."/>
        </authorList>
    </citation>
    <scope>NUCLEOTIDE SEQUENCE [LARGE SCALE GENOMIC DNA]</scope>
    <source>
        <strain evidence="4 5">DSM 1283</strain>
    </source>
</reference>
<evidence type="ECO:0000313" key="4">
    <source>
        <dbReference type="EMBL" id="SFO33231.1"/>
    </source>
</evidence>
<dbReference type="PROSITE" id="PS51186">
    <property type="entry name" value="GNAT"/>
    <property type="match status" value="1"/>
</dbReference>
<dbReference type="EMBL" id="FOWD01000018">
    <property type="protein sequence ID" value="SFO33231.1"/>
    <property type="molecule type" value="Genomic_DNA"/>
</dbReference>
<dbReference type="AlphaFoldDB" id="A0A1I5GCG5"/>
<dbReference type="PANTHER" id="PTHR43420">
    <property type="entry name" value="ACETYLTRANSFERASE"/>
    <property type="match status" value="1"/>
</dbReference>
<keyword evidence="5" id="KW-1185">Reference proteome</keyword>
<evidence type="ECO:0000256" key="1">
    <source>
        <dbReference type="ARBA" id="ARBA00022679"/>
    </source>
</evidence>
<protein>
    <submittedName>
        <fullName evidence="4">Diamine N-acetyltransferase</fullName>
    </submittedName>
</protein>
<dbReference type="InterPro" id="IPR000182">
    <property type="entry name" value="GNAT_dom"/>
</dbReference>
<organism evidence="4 5">
    <name type="scientific">Anaerocolumna aminovalerica</name>
    <dbReference type="NCBI Taxonomy" id="1527"/>
    <lineage>
        <taxon>Bacteria</taxon>
        <taxon>Bacillati</taxon>
        <taxon>Bacillota</taxon>
        <taxon>Clostridia</taxon>
        <taxon>Lachnospirales</taxon>
        <taxon>Lachnospiraceae</taxon>
        <taxon>Anaerocolumna</taxon>
    </lineage>
</organism>
<evidence type="ECO:0000256" key="2">
    <source>
        <dbReference type="ARBA" id="ARBA00023315"/>
    </source>
</evidence>
<keyword evidence="1 4" id="KW-0808">Transferase</keyword>
<dbReference type="Gene3D" id="3.40.630.30">
    <property type="match status" value="1"/>
</dbReference>
<feature type="domain" description="N-acetyltransferase" evidence="3">
    <location>
        <begin position="1"/>
        <end position="148"/>
    </location>
</feature>
<dbReference type="GO" id="GO:0016747">
    <property type="term" value="F:acyltransferase activity, transferring groups other than amino-acyl groups"/>
    <property type="evidence" value="ECO:0007669"/>
    <property type="project" value="InterPro"/>
</dbReference>
<dbReference type="InterPro" id="IPR016181">
    <property type="entry name" value="Acyl_CoA_acyltransferase"/>
</dbReference>
<dbReference type="CDD" id="cd04301">
    <property type="entry name" value="NAT_SF"/>
    <property type="match status" value="1"/>
</dbReference>
<gene>
    <name evidence="4" type="ORF">SAMN04489757_11865</name>
</gene>
<dbReference type="InterPro" id="IPR050680">
    <property type="entry name" value="YpeA/RimI_acetyltransf"/>
</dbReference>
<name>A0A1I5GCG5_9FIRM</name>